<dbReference type="RefSeq" id="XP_009537289.1">
    <property type="nucleotide sequence ID" value="XM_009538994.1"/>
</dbReference>
<dbReference type="Proteomes" id="UP000002640">
    <property type="component" value="Unassembled WGS sequence"/>
</dbReference>
<accession>G5AAU4</accession>
<dbReference type="InParanoid" id="G5AAU4"/>
<feature type="non-terminal residue" evidence="1">
    <location>
        <position position="1"/>
    </location>
</feature>
<organism evidence="1 2">
    <name type="scientific">Phytophthora sojae (strain P6497)</name>
    <name type="common">Soybean stem and root rot agent</name>
    <name type="synonym">Phytophthora megasperma f. sp. glycines</name>
    <dbReference type="NCBI Taxonomy" id="1094619"/>
    <lineage>
        <taxon>Eukaryota</taxon>
        <taxon>Sar</taxon>
        <taxon>Stramenopiles</taxon>
        <taxon>Oomycota</taxon>
        <taxon>Peronosporomycetes</taxon>
        <taxon>Peronosporales</taxon>
        <taxon>Peronosporaceae</taxon>
        <taxon>Phytophthora</taxon>
    </lineage>
</organism>
<dbReference type="SMR" id="G5AAU4"/>
<dbReference type="OMA" id="QSTSCEY"/>
<dbReference type="PANTHER" id="PTHR40866">
    <property type="entry name" value="BED-TYPE DOMAIN-CONTAINING PROTEIN"/>
    <property type="match status" value="1"/>
</dbReference>
<dbReference type="EMBL" id="JH159162">
    <property type="protein sequence ID" value="EGZ07723.1"/>
    <property type="molecule type" value="Genomic_DNA"/>
</dbReference>
<gene>
    <name evidence="1" type="ORF">PHYSODRAFT_528666</name>
</gene>
<protein>
    <recommendedName>
        <fullName evidence="3">HAT C-terminal dimerisation domain-containing protein</fullName>
    </recommendedName>
</protein>
<evidence type="ECO:0000313" key="2">
    <source>
        <dbReference type="Proteomes" id="UP000002640"/>
    </source>
</evidence>
<evidence type="ECO:0000313" key="1">
    <source>
        <dbReference type="EMBL" id="EGZ07723.1"/>
    </source>
</evidence>
<proteinExistence type="predicted"/>
<name>G5AAU4_PHYSP</name>
<evidence type="ECO:0008006" key="3">
    <source>
        <dbReference type="Google" id="ProtNLM"/>
    </source>
</evidence>
<dbReference type="PANTHER" id="PTHR40866:SF1">
    <property type="entry name" value="BED-TYPE DOMAIN-CONTAINING PROTEIN"/>
    <property type="match status" value="1"/>
</dbReference>
<sequence>RQDTRWSSTFIMLKRYFRLRPFISADFLPSRSAHRKLDTLLASLRDVESVSKHLQGDGLTLLDARVLFDKLLKSHPSFANNRADIVHSAVFEQAVVKVMGDQAALLTDAEVAALEPFKRTQAHLLRRPRYELLNAIPPTSNMVERLFSIARAVLRHERHRLSPMMLEMILFLKINSSTGMLRPWSSACK</sequence>
<dbReference type="AlphaFoldDB" id="G5AAU4"/>
<dbReference type="KEGG" id="psoj:PHYSODRAFT_528666"/>
<keyword evidence="2" id="KW-1185">Reference proteome</keyword>
<dbReference type="GeneID" id="20661262"/>
<reference evidence="1 2" key="1">
    <citation type="journal article" date="2006" name="Science">
        <title>Phytophthora genome sequences uncover evolutionary origins and mechanisms of pathogenesis.</title>
        <authorList>
            <person name="Tyler B.M."/>
            <person name="Tripathy S."/>
            <person name="Zhang X."/>
            <person name="Dehal P."/>
            <person name="Jiang R.H."/>
            <person name="Aerts A."/>
            <person name="Arredondo F.D."/>
            <person name="Baxter L."/>
            <person name="Bensasson D."/>
            <person name="Beynon J.L."/>
            <person name="Chapman J."/>
            <person name="Damasceno C.M."/>
            <person name="Dorrance A.E."/>
            <person name="Dou D."/>
            <person name="Dickerman A.W."/>
            <person name="Dubchak I.L."/>
            <person name="Garbelotto M."/>
            <person name="Gijzen M."/>
            <person name="Gordon S.G."/>
            <person name="Govers F."/>
            <person name="Grunwald N.J."/>
            <person name="Huang W."/>
            <person name="Ivors K.L."/>
            <person name="Jones R.W."/>
            <person name="Kamoun S."/>
            <person name="Krampis K."/>
            <person name="Lamour K.H."/>
            <person name="Lee M.K."/>
            <person name="McDonald W.H."/>
            <person name="Medina M."/>
            <person name="Meijer H.J."/>
            <person name="Nordberg E.K."/>
            <person name="Maclean D.J."/>
            <person name="Ospina-Giraldo M.D."/>
            <person name="Morris P.F."/>
            <person name="Phuntumart V."/>
            <person name="Putnam N.H."/>
            <person name="Rash S."/>
            <person name="Rose J.K."/>
            <person name="Sakihama Y."/>
            <person name="Salamov A.A."/>
            <person name="Savidor A."/>
            <person name="Scheuring C.F."/>
            <person name="Smith B.M."/>
            <person name="Sobral B.W."/>
            <person name="Terry A."/>
            <person name="Torto-Alalibo T.A."/>
            <person name="Win J."/>
            <person name="Xu Z."/>
            <person name="Zhang H."/>
            <person name="Grigoriev I.V."/>
            <person name="Rokhsar D.S."/>
            <person name="Boore J.L."/>
        </authorList>
    </citation>
    <scope>NUCLEOTIDE SEQUENCE [LARGE SCALE GENOMIC DNA]</scope>
    <source>
        <strain evidence="1 2">P6497</strain>
    </source>
</reference>